<dbReference type="EC" id="2.7.7.102" evidence="7"/>
<evidence type="ECO:0000256" key="9">
    <source>
        <dbReference type="SAM" id="Coils"/>
    </source>
</evidence>
<dbReference type="AlphaFoldDB" id="M7BYE0"/>
<dbReference type="GO" id="GO:0003887">
    <property type="term" value="F:DNA-directed DNA polymerase activity"/>
    <property type="evidence" value="ECO:0007669"/>
    <property type="project" value="UniProtKB-KW"/>
</dbReference>
<keyword evidence="4" id="KW-0548">Nucleotidyltransferase</keyword>
<feature type="coiled-coil region" evidence="9">
    <location>
        <begin position="1"/>
        <end position="39"/>
    </location>
</feature>
<keyword evidence="4" id="KW-0239">DNA-directed DNA polymerase</keyword>
<dbReference type="eggNOG" id="ENOG502QS1Q">
    <property type="taxonomic scope" value="Eukaryota"/>
</dbReference>
<comment type="similarity">
    <text evidence="1">Belongs to the eukaryotic-type primase small subunit family.</text>
</comment>
<evidence type="ECO:0000256" key="6">
    <source>
        <dbReference type="ARBA" id="ARBA00044677"/>
    </source>
</evidence>
<dbReference type="CDD" id="cd22256">
    <property type="entry name" value="PrimPol_RBD"/>
    <property type="match status" value="1"/>
</dbReference>
<dbReference type="GO" id="GO:0000428">
    <property type="term" value="C:DNA-directed RNA polymerase complex"/>
    <property type="evidence" value="ECO:0007669"/>
    <property type="project" value="UniProtKB-KW"/>
</dbReference>
<name>M7BYE0_CHEMY</name>
<dbReference type="GO" id="GO:0006264">
    <property type="term" value="P:mitochondrial DNA replication"/>
    <property type="evidence" value="ECO:0007669"/>
    <property type="project" value="TreeGrafter"/>
</dbReference>
<dbReference type="GO" id="GO:0005759">
    <property type="term" value="C:mitochondrial matrix"/>
    <property type="evidence" value="ECO:0007669"/>
    <property type="project" value="TreeGrafter"/>
</dbReference>
<dbReference type="PANTHER" id="PTHR31399:SF0">
    <property type="entry name" value="DNA-DIRECTED PRIMASE_POLYMERASE PROTEIN"/>
    <property type="match status" value="1"/>
</dbReference>
<dbReference type="Proteomes" id="UP000031443">
    <property type="component" value="Unassembled WGS sequence"/>
</dbReference>
<evidence type="ECO:0000256" key="2">
    <source>
        <dbReference type="ARBA" id="ARBA00012417"/>
    </source>
</evidence>
<reference evidence="11" key="1">
    <citation type="journal article" date="2013" name="Nat. Genet.">
        <title>The draft genomes of soft-shell turtle and green sea turtle yield insights into the development and evolution of the turtle-specific body plan.</title>
        <authorList>
            <person name="Wang Z."/>
            <person name="Pascual-Anaya J."/>
            <person name="Zadissa A."/>
            <person name="Li W."/>
            <person name="Niimura Y."/>
            <person name="Huang Z."/>
            <person name="Li C."/>
            <person name="White S."/>
            <person name="Xiong Z."/>
            <person name="Fang D."/>
            <person name="Wang B."/>
            <person name="Ming Y."/>
            <person name="Chen Y."/>
            <person name="Zheng Y."/>
            <person name="Kuraku S."/>
            <person name="Pignatelli M."/>
            <person name="Herrero J."/>
            <person name="Beal K."/>
            <person name="Nozawa M."/>
            <person name="Li Q."/>
            <person name="Wang J."/>
            <person name="Zhang H."/>
            <person name="Yu L."/>
            <person name="Shigenobu S."/>
            <person name="Wang J."/>
            <person name="Liu J."/>
            <person name="Flicek P."/>
            <person name="Searle S."/>
            <person name="Wang J."/>
            <person name="Kuratani S."/>
            <person name="Yin Y."/>
            <person name="Aken B."/>
            <person name="Zhang G."/>
            <person name="Irie N."/>
        </authorList>
    </citation>
    <scope>NUCLEOTIDE SEQUENCE [LARGE SCALE GENOMIC DNA]</scope>
</reference>
<sequence length="392" mass="44311">MEEVVTDTARLQEKLMAAEQTVEEEKANLEKVKREWEFQTELLEDDKQRLHVGGHASKEQKTSLMHCYEVIPEKAVCKLYFDLEFYKPVNPGADGKQMIAKLIELFSKKLEELYGVKCSAEDVLNLDSSTDEKFSHHLIFLLPKTAFQDNINVGNFVKTVLQPALVLIENKADALILEEGADSVVSQSSKATAEIDGTVVNLGAVKEPPGKWQSNMHKTLENGTRQQNENPDLSFLVVNDKEGGKQLVVDLDPIEGYQYSPYPEIDCFVLSLVNKDDAHGELKTSNQKEEYVLFMDESGNIEEKPNLTDLSESTSLRIHQENKKSPDKLCSNTEWDNVTDDVYFLEAIEDAELAEVADNSLTTWNCDLEEIPDELLIEVLRKQEVCGNKTYN</sequence>
<keyword evidence="3" id="KW-0804">Transcription</keyword>
<dbReference type="GO" id="GO:0042276">
    <property type="term" value="P:error-prone translesion synthesis"/>
    <property type="evidence" value="ECO:0007669"/>
    <property type="project" value="InterPro"/>
</dbReference>
<accession>M7BYE0</accession>
<proteinExistence type="inferred from homology"/>
<dbReference type="GO" id="GO:0003682">
    <property type="term" value="F:chromatin binding"/>
    <property type="evidence" value="ECO:0007669"/>
    <property type="project" value="TreeGrafter"/>
</dbReference>
<keyword evidence="11" id="KW-1185">Reference proteome</keyword>
<keyword evidence="4" id="KW-0808">Transferase</keyword>
<dbReference type="InterPro" id="IPR044917">
    <property type="entry name" value="PRIMPOL"/>
</dbReference>
<keyword evidence="9" id="KW-0175">Coiled coil</keyword>
<evidence type="ECO:0000313" key="10">
    <source>
        <dbReference type="EMBL" id="EMP40855.1"/>
    </source>
</evidence>
<evidence type="ECO:0000256" key="8">
    <source>
        <dbReference type="ARBA" id="ARBA00047303"/>
    </source>
</evidence>
<protein>
    <recommendedName>
        <fullName evidence="5">DNA-directed primase/polymerase protein</fullName>
        <ecNumber evidence="7">2.7.7.102</ecNumber>
        <ecNumber evidence="2">2.7.7.7</ecNumber>
    </recommendedName>
</protein>
<gene>
    <name evidence="10" type="ORF">UY3_01981</name>
</gene>
<dbReference type="EMBL" id="KB503068">
    <property type="protein sequence ID" value="EMP40855.1"/>
    <property type="molecule type" value="Genomic_DNA"/>
</dbReference>
<evidence type="ECO:0000256" key="5">
    <source>
        <dbReference type="ARBA" id="ARBA00026139"/>
    </source>
</evidence>
<dbReference type="PANTHER" id="PTHR31399">
    <property type="entry name" value="DNA-DIRECTED PRIMASE / POLYMERASE PROTEIN"/>
    <property type="match status" value="1"/>
</dbReference>
<comment type="catalytic activity">
    <reaction evidence="6">
        <text>ssDNA + n NTP = ssDNA/pppN(pN)n-1 hybrid + (n-1) diphosphate.</text>
        <dbReference type="EC" id="2.7.7.102"/>
    </reaction>
</comment>
<evidence type="ECO:0000256" key="4">
    <source>
        <dbReference type="ARBA" id="ARBA00022932"/>
    </source>
</evidence>
<dbReference type="GO" id="GO:0005634">
    <property type="term" value="C:nucleus"/>
    <property type="evidence" value="ECO:0007669"/>
    <property type="project" value="TreeGrafter"/>
</dbReference>
<evidence type="ECO:0000256" key="7">
    <source>
        <dbReference type="ARBA" id="ARBA00044768"/>
    </source>
</evidence>
<comment type="catalytic activity">
    <reaction evidence="8">
        <text>DNA(n) + a 2'-deoxyribonucleoside 5'-triphosphate = DNA(n+1) + diphosphate</text>
        <dbReference type="Rhea" id="RHEA:22508"/>
        <dbReference type="Rhea" id="RHEA-COMP:17339"/>
        <dbReference type="Rhea" id="RHEA-COMP:17340"/>
        <dbReference type="ChEBI" id="CHEBI:33019"/>
        <dbReference type="ChEBI" id="CHEBI:61560"/>
        <dbReference type="ChEBI" id="CHEBI:173112"/>
        <dbReference type="EC" id="2.7.7.7"/>
    </reaction>
    <physiologicalReaction direction="left-to-right" evidence="8">
        <dbReference type="Rhea" id="RHEA:22509"/>
    </physiologicalReaction>
</comment>
<evidence type="ECO:0000256" key="3">
    <source>
        <dbReference type="ARBA" id="ARBA00022478"/>
    </source>
</evidence>
<evidence type="ECO:0000256" key="1">
    <source>
        <dbReference type="ARBA" id="ARBA00009762"/>
    </source>
</evidence>
<dbReference type="GO" id="GO:0009411">
    <property type="term" value="P:response to UV"/>
    <property type="evidence" value="ECO:0007669"/>
    <property type="project" value="TreeGrafter"/>
</dbReference>
<organism evidence="10 11">
    <name type="scientific">Chelonia mydas</name>
    <name type="common">Green sea-turtle</name>
    <name type="synonym">Chelonia agassizi</name>
    <dbReference type="NCBI Taxonomy" id="8469"/>
    <lineage>
        <taxon>Eukaryota</taxon>
        <taxon>Metazoa</taxon>
        <taxon>Chordata</taxon>
        <taxon>Craniata</taxon>
        <taxon>Vertebrata</taxon>
        <taxon>Euteleostomi</taxon>
        <taxon>Archelosauria</taxon>
        <taxon>Testudinata</taxon>
        <taxon>Testudines</taxon>
        <taxon>Cryptodira</taxon>
        <taxon>Durocryptodira</taxon>
        <taxon>Americhelydia</taxon>
        <taxon>Chelonioidea</taxon>
        <taxon>Cheloniidae</taxon>
        <taxon>Chelonia</taxon>
    </lineage>
</organism>
<dbReference type="STRING" id="8469.M7BYE0"/>
<evidence type="ECO:0000313" key="11">
    <source>
        <dbReference type="Proteomes" id="UP000031443"/>
    </source>
</evidence>
<dbReference type="GO" id="GO:0031297">
    <property type="term" value="P:replication fork processing"/>
    <property type="evidence" value="ECO:0007669"/>
    <property type="project" value="TreeGrafter"/>
</dbReference>
<keyword evidence="3" id="KW-0240">DNA-directed RNA polymerase</keyword>
<dbReference type="EC" id="2.7.7.7" evidence="2"/>